<dbReference type="Gene3D" id="3.40.50.720">
    <property type="entry name" value="NAD(P)-binding Rossmann-like Domain"/>
    <property type="match status" value="1"/>
</dbReference>
<dbReference type="FunFam" id="3.40.50.720:FF:000068">
    <property type="entry name" value="Sorbitol dehydrogenase"/>
    <property type="match status" value="1"/>
</dbReference>
<dbReference type="InterPro" id="IPR045306">
    <property type="entry name" value="SDH-like"/>
</dbReference>
<keyword evidence="4 7" id="KW-0862">Zinc</keyword>
<dbReference type="InterPro" id="IPR013149">
    <property type="entry name" value="ADH-like_C"/>
</dbReference>
<dbReference type="eggNOG" id="KOG0024">
    <property type="taxonomic scope" value="Eukaryota"/>
</dbReference>
<dbReference type="GO" id="GO:0008270">
    <property type="term" value="F:zinc ion binding"/>
    <property type="evidence" value="ECO:0007669"/>
    <property type="project" value="InterPro"/>
</dbReference>
<evidence type="ECO:0000256" key="3">
    <source>
        <dbReference type="ARBA" id="ARBA00022723"/>
    </source>
</evidence>
<dbReference type="PROSITE" id="PS00059">
    <property type="entry name" value="ADH_ZINC"/>
    <property type="match status" value="1"/>
</dbReference>
<organism evidence="9 10">
    <name type="scientific">Meyerozyma guilliermondii (strain ATCC 6260 / CBS 566 / DSM 6381 / JCM 1539 / NBRC 10279 / NRRL Y-324)</name>
    <name type="common">Yeast</name>
    <name type="synonym">Candida guilliermondii</name>
    <dbReference type="NCBI Taxonomy" id="294746"/>
    <lineage>
        <taxon>Eukaryota</taxon>
        <taxon>Fungi</taxon>
        <taxon>Dikarya</taxon>
        <taxon>Ascomycota</taxon>
        <taxon>Saccharomycotina</taxon>
        <taxon>Pichiomycetes</taxon>
        <taxon>Debaryomycetaceae</taxon>
        <taxon>Meyerozyma</taxon>
    </lineage>
</organism>
<dbReference type="InterPro" id="IPR020843">
    <property type="entry name" value="ER"/>
</dbReference>
<gene>
    <name evidence="9" type="ORF">PGUG_01218</name>
</gene>
<evidence type="ECO:0000256" key="1">
    <source>
        <dbReference type="ARBA" id="ARBA00001947"/>
    </source>
</evidence>
<evidence type="ECO:0000313" key="10">
    <source>
        <dbReference type="Proteomes" id="UP000001997"/>
    </source>
</evidence>
<protein>
    <recommendedName>
        <fullName evidence="8">Enoyl reductase (ER) domain-containing protein</fullName>
    </recommendedName>
</protein>
<comment type="cofactor">
    <cofactor evidence="1 7">
        <name>Zn(2+)</name>
        <dbReference type="ChEBI" id="CHEBI:29105"/>
    </cofactor>
</comment>
<dbReference type="PANTHER" id="PTHR43161:SF4">
    <property type="entry name" value="D-XYLULOSE REDUCTASE"/>
    <property type="match status" value="1"/>
</dbReference>
<dbReference type="Pfam" id="PF08240">
    <property type="entry name" value="ADH_N"/>
    <property type="match status" value="1"/>
</dbReference>
<dbReference type="InterPro" id="IPR013154">
    <property type="entry name" value="ADH-like_N"/>
</dbReference>
<evidence type="ECO:0000256" key="6">
    <source>
        <dbReference type="ARBA" id="ARBA00023027"/>
    </source>
</evidence>
<evidence type="ECO:0000256" key="5">
    <source>
        <dbReference type="ARBA" id="ARBA00023002"/>
    </source>
</evidence>
<comment type="similarity">
    <text evidence="2 7">Belongs to the zinc-containing alcohol dehydrogenase family.</text>
</comment>
<dbReference type="InterPro" id="IPR011032">
    <property type="entry name" value="GroES-like_sf"/>
</dbReference>
<evidence type="ECO:0000259" key="8">
    <source>
        <dbReference type="SMART" id="SM00829"/>
    </source>
</evidence>
<evidence type="ECO:0000256" key="4">
    <source>
        <dbReference type="ARBA" id="ARBA00022833"/>
    </source>
</evidence>
<reference evidence="9 10" key="1">
    <citation type="journal article" date="2009" name="Nature">
        <title>Evolution of pathogenicity and sexual reproduction in eight Candida genomes.</title>
        <authorList>
            <person name="Butler G."/>
            <person name="Rasmussen M.D."/>
            <person name="Lin M.F."/>
            <person name="Santos M.A."/>
            <person name="Sakthikumar S."/>
            <person name="Munro C.A."/>
            <person name="Rheinbay E."/>
            <person name="Grabherr M."/>
            <person name="Forche A."/>
            <person name="Reedy J.L."/>
            <person name="Agrafioti I."/>
            <person name="Arnaud M.B."/>
            <person name="Bates S."/>
            <person name="Brown A.J."/>
            <person name="Brunke S."/>
            <person name="Costanzo M.C."/>
            <person name="Fitzpatrick D.A."/>
            <person name="de Groot P.W."/>
            <person name="Harris D."/>
            <person name="Hoyer L.L."/>
            <person name="Hube B."/>
            <person name="Klis F.M."/>
            <person name="Kodira C."/>
            <person name="Lennard N."/>
            <person name="Logue M.E."/>
            <person name="Martin R."/>
            <person name="Neiman A.M."/>
            <person name="Nikolaou E."/>
            <person name="Quail M.A."/>
            <person name="Quinn J."/>
            <person name="Santos M.C."/>
            <person name="Schmitzberger F.F."/>
            <person name="Sherlock G."/>
            <person name="Shah P."/>
            <person name="Silverstein K.A."/>
            <person name="Skrzypek M.S."/>
            <person name="Soll D."/>
            <person name="Staggs R."/>
            <person name="Stansfield I."/>
            <person name="Stumpf M.P."/>
            <person name="Sudbery P.E."/>
            <person name="Srikantha T."/>
            <person name="Zeng Q."/>
            <person name="Berman J."/>
            <person name="Berriman M."/>
            <person name="Heitman J."/>
            <person name="Gow N.A."/>
            <person name="Lorenz M.C."/>
            <person name="Birren B.W."/>
            <person name="Kellis M."/>
            <person name="Cuomo C.A."/>
        </authorList>
    </citation>
    <scope>NUCLEOTIDE SEQUENCE [LARGE SCALE GENOMIC DNA]</scope>
    <source>
        <strain evidence="10">ATCC 6260 / CBS 566 / DSM 6381 / JCM 1539 / NBRC 10279 / NRRL Y-324</strain>
    </source>
</reference>
<proteinExistence type="inferred from homology"/>
<sequence>MATSLVSHSMTFTNPSLQVTKNHTLELNETAVNRPQPGQVLLHVRATGICGSDIHFWKTGAIGELKVLGNCTLGHEAAGEVIEVGENVTNVAAGDRVAIEPGVPCGNCFLCSQGDYNLCEQVQFIGVYPYHGSMQRFLVHDARYVHKLPDNMSYEKGALVEPASVAYHAIERAQLRLGGGVLVAGAGPIGLFTLLLAKASGCTPLCITDISQDRLDFAKKLVPELKTYRINPKLTPQETGLEIKKQFGPTEYHAPHVSLECTGVESSINCCAYATRRSGTLMVVGVGKDEIKIPFMTLSLAEVDVKFINRYHHSWAPVIKLISEGIIKVEPLVTHRFPLEQAKAALECSQDPTSGSIKVMIVDTE</sequence>
<dbReference type="SMR" id="A5DD67"/>
<dbReference type="GO" id="GO:0006062">
    <property type="term" value="P:sorbitol catabolic process"/>
    <property type="evidence" value="ECO:0007669"/>
    <property type="project" value="TreeGrafter"/>
</dbReference>
<dbReference type="VEuPathDB" id="FungiDB:PGUG_01218"/>
<dbReference type="Pfam" id="PF00107">
    <property type="entry name" value="ADH_zinc_N"/>
    <property type="match status" value="1"/>
</dbReference>
<evidence type="ECO:0000256" key="7">
    <source>
        <dbReference type="RuleBase" id="RU361277"/>
    </source>
</evidence>
<dbReference type="HOGENOM" id="CLU_026673_11_5_1"/>
<dbReference type="KEGG" id="pgu:PGUG_01218"/>
<feature type="domain" description="Enoyl reductase (ER)" evidence="8">
    <location>
        <begin position="20"/>
        <end position="361"/>
    </location>
</feature>
<keyword evidence="3 7" id="KW-0479">Metal-binding</keyword>
<keyword evidence="10" id="KW-1185">Reference proteome</keyword>
<dbReference type="CDD" id="cd05285">
    <property type="entry name" value="sorbitol_DH"/>
    <property type="match status" value="1"/>
</dbReference>
<dbReference type="Gene3D" id="3.90.180.10">
    <property type="entry name" value="Medium-chain alcohol dehydrogenases, catalytic domain"/>
    <property type="match status" value="1"/>
</dbReference>
<accession>A5DD67</accession>
<dbReference type="InterPro" id="IPR002328">
    <property type="entry name" value="ADH_Zn_CS"/>
</dbReference>
<dbReference type="InterPro" id="IPR036291">
    <property type="entry name" value="NAD(P)-bd_dom_sf"/>
</dbReference>
<dbReference type="InParanoid" id="A5DD67"/>
<keyword evidence="5" id="KW-0560">Oxidoreductase</keyword>
<dbReference type="STRING" id="294746.A5DD67"/>
<dbReference type="EMBL" id="CH408156">
    <property type="protein sequence ID" value="EDK37120.2"/>
    <property type="molecule type" value="Genomic_DNA"/>
</dbReference>
<dbReference type="PANTHER" id="PTHR43161">
    <property type="entry name" value="SORBITOL DEHYDROGENASE"/>
    <property type="match status" value="1"/>
</dbReference>
<dbReference type="SUPFAM" id="SSF51735">
    <property type="entry name" value="NAD(P)-binding Rossmann-fold domains"/>
    <property type="match status" value="1"/>
</dbReference>
<dbReference type="GeneID" id="5127738"/>
<dbReference type="Proteomes" id="UP000001997">
    <property type="component" value="Unassembled WGS sequence"/>
</dbReference>
<dbReference type="OrthoDB" id="3941538at2759"/>
<dbReference type="RefSeq" id="XP_001485547.2">
    <property type="nucleotide sequence ID" value="XM_001485497.1"/>
</dbReference>
<dbReference type="SMART" id="SM00829">
    <property type="entry name" value="PKS_ER"/>
    <property type="match status" value="1"/>
</dbReference>
<evidence type="ECO:0000256" key="2">
    <source>
        <dbReference type="ARBA" id="ARBA00008072"/>
    </source>
</evidence>
<dbReference type="OMA" id="AYCYSTE"/>
<dbReference type="AlphaFoldDB" id="A5DD67"/>
<evidence type="ECO:0000313" key="9">
    <source>
        <dbReference type="EMBL" id="EDK37120.2"/>
    </source>
</evidence>
<dbReference type="GO" id="GO:0003939">
    <property type="term" value="F:L-iditol 2-dehydrogenase (NAD+) activity"/>
    <property type="evidence" value="ECO:0007669"/>
    <property type="project" value="TreeGrafter"/>
</dbReference>
<name>A5DD67_PICGU</name>
<keyword evidence="6" id="KW-0520">NAD</keyword>
<dbReference type="SUPFAM" id="SSF50129">
    <property type="entry name" value="GroES-like"/>
    <property type="match status" value="1"/>
</dbReference>